<keyword evidence="3" id="KW-1185">Reference proteome</keyword>
<organism evidence="2 3">
    <name type="scientific">Parthenolecanium corni</name>
    <dbReference type="NCBI Taxonomy" id="536013"/>
    <lineage>
        <taxon>Eukaryota</taxon>
        <taxon>Metazoa</taxon>
        <taxon>Ecdysozoa</taxon>
        <taxon>Arthropoda</taxon>
        <taxon>Hexapoda</taxon>
        <taxon>Insecta</taxon>
        <taxon>Pterygota</taxon>
        <taxon>Neoptera</taxon>
        <taxon>Paraneoptera</taxon>
        <taxon>Hemiptera</taxon>
        <taxon>Sternorrhyncha</taxon>
        <taxon>Coccoidea</taxon>
        <taxon>Coccidae</taxon>
        <taxon>Parthenolecanium</taxon>
    </lineage>
</organism>
<reference evidence="2 3" key="1">
    <citation type="submission" date="2024-03" db="EMBL/GenBank/DDBJ databases">
        <title>Adaptation during the transition from Ophiocordyceps entomopathogen to insect associate is accompanied by gene loss and intensified selection.</title>
        <authorList>
            <person name="Ward C.M."/>
            <person name="Onetto C.A."/>
            <person name="Borneman A.R."/>
        </authorList>
    </citation>
    <scope>NUCLEOTIDE SEQUENCE [LARGE SCALE GENOMIC DNA]</scope>
    <source>
        <strain evidence="2">AWRI1</strain>
        <tissue evidence="2">Single Adult Female</tissue>
    </source>
</reference>
<dbReference type="Gene3D" id="2.10.90.10">
    <property type="entry name" value="Cystine-knot cytokines"/>
    <property type="match status" value="1"/>
</dbReference>
<dbReference type="PANTHER" id="PTHR21719">
    <property type="entry name" value="FI06402P-RELATED"/>
    <property type="match status" value="1"/>
</dbReference>
<dbReference type="PANTHER" id="PTHR21719:SF1">
    <property type="entry name" value="FI06402P-RELATED"/>
    <property type="match status" value="1"/>
</dbReference>
<dbReference type="EMBL" id="JBBCAQ010000034">
    <property type="protein sequence ID" value="KAK7580217.1"/>
    <property type="molecule type" value="Genomic_DNA"/>
</dbReference>
<gene>
    <name evidence="2" type="ORF">V9T40_000846</name>
</gene>
<dbReference type="Pfam" id="PF00341">
    <property type="entry name" value="PDGF"/>
    <property type="match status" value="1"/>
</dbReference>
<name>A0AAN9TAB7_9HEMI</name>
<dbReference type="InterPro" id="IPR029034">
    <property type="entry name" value="Cystine-knot_cytokine"/>
</dbReference>
<protein>
    <recommendedName>
        <fullName evidence="1">Platelet-derived growth factor (PDGF) family profile domain-containing protein</fullName>
    </recommendedName>
</protein>
<dbReference type="GO" id="GO:0008083">
    <property type="term" value="F:growth factor activity"/>
    <property type="evidence" value="ECO:0007669"/>
    <property type="project" value="InterPro"/>
</dbReference>
<feature type="domain" description="Platelet-derived growth factor (PDGF) family profile" evidence="1">
    <location>
        <begin position="49"/>
        <end position="140"/>
    </location>
</feature>
<dbReference type="InterPro" id="IPR000072">
    <property type="entry name" value="PDGF/VEGF_dom"/>
</dbReference>
<evidence type="ECO:0000313" key="2">
    <source>
        <dbReference type="EMBL" id="KAK7580217.1"/>
    </source>
</evidence>
<evidence type="ECO:0000259" key="1">
    <source>
        <dbReference type="PROSITE" id="PS50278"/>
    </source>
</evidence>
<dbReference type="SUPFAM" id="SSF57501">
    <property type="entry name" value="Cystine-knot cytokines"/>
    <property type="match status" value="1"/>
</dbReference>
<sequence>MEKGGNKQAINQLFQQIYKTSPPASVNKEEQKRLDGLANEHVVRAREETHCKKPTPISVRVSDVYHHPHKTYAPPCTRLYQCTEKSGCCSEPKRCMPYKTETVTLYFKVFTKIRGGTTDATVEALTFQNDTECRCKNTSIMNSGTGNSSLAETELQDESLSE</sequence>
<proteinExistence type="predicted"/>
<accession>A0AAN9TAB7</accession>
<dbReference type="Proteomes" id="UP001367676">
    <property type="component" value="Unassembled WGS sequence"/>
</dbReference>
<dbReference type="PROSITE" id="PS50278">
    <property type="entry name" value="PDGF_2"/>
    <property type="match status" value="1"/>
</dbReference>
<dbReference type="GO" id="GO:0016020">
    <property type="term" value="C:membrane"/>
    <property type="evidence" value="ECO:0007669"/>
    <property type="project" value="InterPro"/>
</dbReference>
<comment type="caution">
    <text evidence="2">The sequence shown here is derived from an EMBL/GenBank/DDBJ whole genome shotgun (WGS) entry which is preliminary data.</text>
</comment>
<dbReference type="GO" id="GO:0035099">
    <property type="term" value="P:hemocyte migration"/>
    <property type="evidence" value="ECO:0007669"/>
    <property type="project" value="TreeGrafter"/>
</dbReference>
<dbReference type="AlphaFoldDB" id="A0AAN9TAB7"/>
<evidence type="ECO:0000313" key="3">
    <source>
        <dbReference type="Proteomes" id="UP001367676"/>
    </source>
</evidence>